<protein>
    <submittedName>
        <fullName evidence="1">Unnamed protein product</fullName>
    </submittedName>
</protein>
<name>A0ACB5TLN4_AMBMO</name>
<sequence>MWNVNRGYCSFDKLFDPSSSKLPNMTHLAEERIIQMQKFQAHQSELTQNPHNQQQGPRRMDQDSISNIPMDDESEKFTMLQNTFAVQIGNMKTLDSYLADIDDCGIETRSFTSSQPHQLHHHQNIHQQPPGGYPPQHIHSQGSSFTPTVPNSFNGLINRNPGSYGGQAQEAHPSNQQMNSPAYFPYAQHQQTQSQLHELGVAGGKQSLPAPQLPHGGIPPLPIGGHHGVGIVPNGVGGQFIGHSQQSADTVLIGSSQSEGTQSQSTQGTQGSQMQSLSSGSQSNGNPSQSQG</sequence>
<proteinExistence type="predicted"/>
<evidence type="ECO:0000313" key="1">
    <source>
        <dbReference type="EMBL" id="GME90934.1"/>
    </source>
</evidence>
<dbReference type="EMBL" id="BSXS01007956">
    <property type="protein sequence ID" value="GME90934.1"/>
    <property type="molecule type" value="Genomic_DNA"/>
</dbReference>
<comment type="caution">
    <text evidence="1">The sequence shown here is derived from an EMBL/GenBank/DDBJ whole genome shotgun (WGS) entry which is preliminary data.</text>
</comment>
<reference evidence="1" key="1">
    <citation type="submission" date="2023-04" db="EMBL/GenBank/DDBJ databases">
        <title>Ambrosiozyma monospora NBRC 10751.</title>
        <authorList>
            <person name="Ichikawa N."/>
            <person name="Sato H."/>
            <person name="Tonouchi N."/>
        </authorList>
    </citation>
    <scope>NUCLEOTIDE SEQUENCE</scope>
    <source>
        <strain evidence="1">NBRC 10751</strain>
    </source>
</reference>
<keyword evidence="2" id="KW-1185">Reference proteome</keyword>
<accession>A0ACB5TLN4</accession>
<gene>
    <name evidence="1" type="ORF">Amon02_000880600</name>
</gene>
<organism evidence="1 2">
    <name type="scientific">Ambrosiozyma monospora</name>
    <name type="common">Yeast</name>
    <name type="synonym">Endomycopsis monosporus</name>
    <dbReference type="NCBI Taxonomy" id="43982"/>
    <lineage>
        <taxon>Eukaryota</taxon>
        <taxon>Fungi</taxon>
        <taxon>Dikarya</taxon>
        <taxon>Ascomycota</taxon>
        <taxon>Saccharomycotina</taxon>
        <taxon>Pichiomycetes</taxon>
        <taxon>Pichiales</taxon>
        <taxon>Pichiaceae</taxon>
        <taxon>Ambrosiozyma</taxon>
    </lineage>
</organism>
<evidence type="ECO:0000313" key="2">
    <source>
        <dbReference type="Proteomes" id="UP001165064"/>
    </source>
</evidence>
<dbReference type="Proteomes" id="UP001165064">
    <property type="component" value="Unassembled WGS sequence"/>
</dbReference>